<name>A0A0F5FXV7_9HYPH</name>
<accession>A0A0F5FXV7</accession>
<reference evidence="1 2" key="1">
    <citation type="submission" date="2015-03" db="EMBL/GenBank/DDBJ databases">
        <authorList>
            <person name="Hassan Y.I."/>
            <person name="Lepp D."/>
            <person name="Li X.-Z."/>
            <person name="Zhou T."/>
        </authorList>
    </citation>
    <scope>NUCLEOTIDE SEQUENCE [LARGE SCALE GENOMIC DNA]</scope>
    <source>
        <strain evidence="1 2">BD-c194</strain>
    </source>
</reference>
<protein>
    <recommendedName>
        <fullName evidence="3">DUF2277 domain-containing protein</fullName>
    </recommendedName>
</protein>
<evidence type="ECO:0000313" key="1">
    <source>
        <dbReference type="EMBL" id="KKB13689.1"/>
    </source>
</evidence>
<evidence type="ECO:0000313" key="2">
    <source>
        <dbReference type="Proteomes" id="UP000033632"/>
    </source>
</evidence>
<dbReference type="OrthoDB" id="2720376at2"/>
<dbReference type="RefSeq" id="WP_046106644.1">
    <property type="nucleotide sequence ID" value="NZ_JZEX01000013.1"/>
</dbReference>
<proteinExistence type="predicted"/>
<comment type="caution">
    <text evidence="1">The sequence shown here is derived from an EMBL/GenBank/DDBJ whole genome shotgun (WGS) entry which is preliminary data.</text>
</comment>
<gene>
    <name evidence="1" type="ORF">VE25_00625</name>
</gene>
<dbReference type="Proteomes" id="UP000033632">
    <property type="component" value="Unassembled WGS sequence"/>
</dbReference>
<sequence length="92" mass="10406">MCRNIKPLFNFEPPATRNEMHEAALQFVRKISGYTHPSKANEAAFHEAVEDVEKAVRKLLKSLETTAPPRDREVVAAKARERAKLRYGTAAE</sequence>
<dbReference type="STRING" id="443610.VE25_00625"/>
<dbReference type="EMBL" id="JZEX01000013">
    <property type="protein sequence ID" value="KKB13689.1"/>
    <property type="molecule type" value="Genomic_DNA"/>
</dbReference>
<dbReference type="Pfam" id="PF10041">
    <property type="entry name" value="DUF2277"/>
    <property type="match status" value="1"/>
</dbReference>
<evidence type="ECO:0008006" key="3">
    <source>
        <dbReference type="Google" id="ProtNLM"/>
    </source>
</evidence>
<dbReference type="PATRIC" id="fig|443610.3.peg.1523"/>
<organism evidence="1 2">
    <name type="scientific">Devosia geojensis</name>
    <dbReference type="NCBI Taxonomy" id="443610"/>
    <lineage>
        <taxon>Bacteria</taxon>
        <taxon>Pseudomonadati</taxon>
        <taxon>Pseudomonadota</taxon>
        <taxon>Alphaproteobacteria</taxon>
        <taxon>Hyphomicrobiales</taxon>
        <taxon>Devosiaceae</taxon>
        <taxon>Devosia</taxon>
    </lineage>
</organism>
<dbReference type="AlphaFoldDB" id="A0A0F5FXV7"/>
<dbReference type="InterPro" id="IPR018735">
    <property type="entry name" value="DUF2277"/>
</dbReference>
<keyword evidence="2" id="KW-1185">Reference proteome</keyword>